<reference evidence="3 4" key="1">
    <citation type="journal article" date="2014" name="Genome Biol. Evol.">
        <title>Comparative genomics and transcriptomics analyses reveal divergent lifestyle features of nematode endoparasitic fungus Hirsutella minnesotensis.</title>
        <authorList>
            <person name="Lai Y."/>
            <person name="Liu K."/>
            <person name="Zhang X."/>
            <person name="Zhang X."/>
            <person name="Li K."/>
            <person name="Wang N."/>
            <person name="Shu C."/>
            <person name="Wu Y."/>
            <person name="Wang C."/>
            <person name="Bushley K.E."/>
            <person name="Xiang M."/>
            <person name="Liu X."/>
        </authorList>
    </citation>
    <scope>NUCLEOTIDE SEQUENCE [LARGE SCALE GENOMIC DNA]</scope>
    <source>
        <strain evidence="3 4">3608</strain>
    </source>
</reference>
<name>A0A0F7ZS67_9HYPO</name>
<organism evidence="3 4">
    <name type="scientific">Hirsutella minnesotensis 3608</name>
    <dbReference type="NCBI Taxonomy" id="1043627"/>
    <lineage>
        <taxon>Eukaryota</taxon>
        <taxon>Fungi</taxon>
        <taxon>Dikarya</taxon>
        <taxon>Ascomycota</taxon>
        <taxon>Pezizomycotina</taxon>
        <taxon>Sordariomycetes</taxon>
        <taxon>Hypocreomycetidae</taxon>
        <taxon>Hypocreales</taxon>
        <taxon>Ophiocordycipitaceae</taxon>
        <taxon>Hirsutella</taxon>
    </lineage>
</organism>
<evidence type="ECO:0000313" key="3">
    <source>
        <dbReference type="EMBL" id="KJZ70833.1"/>
    </source>
</evidence>
<sequence>MTSTPDAAGSYEPLHSVFLEDDVDLYPLPSSQAPLSPQIRSSYAEFPMLSSYQPISPIIPRKPVGLGFSNSPASPPEPHGDLGALTRQETFWPRVPEGEGAVGGISPTVTPPLTGNTLGGFSENSPMSSAAASPQVGFISGKGRQRRPPWFQRLREALYNRGKSAQQAEPGQSRITDTPGDVAGERPVSVVSGRRPSIASSEEGLAVGKDQVYIDDDLYDEHRFHKKFAEPPTSCCSKKDIQSKRRSWLSWTILCLSIYSTVGSIIWLVVAFKQPGWGNKISTRGGLRPSTASTISTLLSKTIELSFATVFISCAGQALTRRALARGSRGMKLSEMTMRNWVVQPGSMLTHPETLGSACCSWLGVLSLIATIVAMLFTTASDSMVAPKLKDFTDSNNKRLTGLVRSSYANSEYLKQSCPALFKKDLDPAASESCINVQFSGESYRNLQAFMERWEIFKVNGTQSGNPHELPNRPVGTSMLHGKTMMKGAWIETAHSNVTRLREQHGRLINNVTMAMPHPGVYAAAIAPRNGILQPDDLNGIGEYSFRAGVVSPSINVMCVNMSAGELSPLVYTEWPNSRKNFTGVGTQTKGALGWADDVPRNETLWRNGTVVDDVFRWGPKYGRFPPVFQMFPAKFNMIVNSSSLISDALYLLSRNNFSVDYTLCEMRSWVSPNCSTQFNISGTGGSSMHAHCEDNDDQYSYRRFMEKNPIWDGEWSKPSNDWKKWIAEQWRLSMDINGGTSNNNASNARIITQLALREDRLSSSLPSMAEALAVYAGSTLVLGSIDSTFEHFWAINTTILPSPGMLQDFNVFLTAQQYTSGHTEQWHKAFYLVLVLAAAINILCLIALIYYFYVRGTGLVTDFTELENVFALAINSPPDTRIHGSCGGGPTRQDLQQHWRVSYVEGINHYFFEEARQQEYPKVKVRRRDKSDAQGSSYKRLRLTRFWL</sequence>
<protein>
    <recommendedName>
        <fullName evidence="5">Mcm2 3 5 family protein</fullName>
    </recommendedName>
</protein>
<feature type="region of interest" description="Disordered" evidence="1">
    <location>
        <begin position="162"/>
        <end position="195"/>
    </location>
</feature>
<evidence type="ECO:0000256" key="1">
    <source>
        <dbReference type="SAM" id="MobiDB-lite"/>
    </source>
</evidence>
<keyword evidence="4" id="KW-1185">Reference proteome</keyword>
<feature type="transmembrane region" description="Helical" evidence="2">
    <location>
        <begin position="355"/>
        <end position="380"/>
    </location>
</feature>
<feature type="transmembrane region" description="Helical" evidence="2">
    <location>
        <begin position="248"/>
        <end position="270"/>
    </location>
</feature>
<feature type="compositionally biased region" description="Polar residues" evidence="1">
    <location>
        <begin position="163"/>
        <end position="176"/>
    </location>
</feature>
<dbReference type="EMBL" id="KQ030604">
    <property type="protein sequence ID" value="KJZ70833.1"/>
    <property type="molecule type" value="Genomic_DNA"/>
</dbReference>
<dbReference type="AlphaFoldDB" id="A0A0F7ZS67"/>
<evidence type="ECO:0008006" key="5">
    <source>
        <dbReference type="Google" id="ProtNLM"/>
    </source>
</evidence>
<gene>
    <name evidence="3" type="ORF">HIM_09792</name>
</gene>
<evidence type="ECO:0000313" key="4">
    <source>
        <dbReference type="Proteomes" id="UP000054481"/>
    </source>
</evidence>
<keyword evidence="2" id="KW-1133">Transmembrane helix</keyword>
<dbReference type="OrthoDB" id="4721035at2759"/>
<keyword evidence="2" id="KW-0812">Transmembrane</keyword>
<evidence type="ECO:0000256" key="2">
    <source>
        <dbReference type="SAM" id="Phobius"/>
    </source>
</evidence>
<accession>A0A0F7ZS67</accession>
<keyword evidence="2" id="KW-0472">Membrane</keyword>
<feature type="transmembrane region" description="Helical" evidence="2">
    <location>
        <begin position="830"/>
        <end position="854"/>
    </location>
</feature>
<proteinExistence type="predicted"/>
<dbReference type="Proteomes" id="UP000054481">
    <property type="component" value="Unassembled WGS sequence"/>
</dbReference>